<evidence type="ECO:0000313" key="2">
    <source>
        <dbReference type="Proteomes" id="UP001281761"/>
    </source>
</evidence>
<organism evidence="1 2">
    <name type="scientific">Blattamonas nauphoetae</name>
    <dbReference type="NCBI Taxonomy" id="2049346"/>
    <lineage>
        <taxon>Eukaryota</taxon>
        <taxon>Metamonada</taxon>
        <taxon>Preaxostyla</taxon>
        <taxon>Oxymonadida</taxon>
        <taxon>Blattamonas</taxon>
    </lineage>
</organism>
<reference evidence="1 2" key="1">
    <citation type="journal article" date="2022" name="bioRxiv">
        <title>Genomics of Preaxostyla Flagellates Illuminates Evolutionary Transitions and the Path Towards Mitochondrial Loss.</title>
        <authorList>
            <person name="Novak L.V.F."/>
            <person name="Treitli S.C."/>
            <person name="Pyrih J."/>
            <person name="Halakuc P."/>
            <person name="Pipaliya S.V."/>
            <person name="Vacek V."/>
            <person name="Brzon O."/>
            <person name="Soukal P."/>
            <person name="Eme L."/>
            <person name="Dacks J.B."/>
            <person name="Karnkowska A."/>
            <person name="Elias M."/>
            <person name="Hampl V."/>
        </authorList>
    </citation>
    <scope>NUCLEOTIDE SEQUENCE [LARGE SCALE GENOMIC DNA]</scope>
    <source>
        <strain evidence="1">NAU3</strain>
        <tissue evidence="1">Gut</tissue>
    </source>
</reference>
<accession>A0ABQ9WMU0</accession>
<comment type="caution">
    <text evidence="1">The sequence shown here is derived from an EMBL/GenBank/DDBJ whole genome shotgun (WGS) entry which is preliminary data.</text>
</comment>
<protein>
    <submittedName>
        <fullName evidence="1">Uncharacterized protein</fullName>
    </submittedName>
</protein>
<dbReference type="EMBL" id="JARBJD010000607">
    <property type="protein sequence ID" value="KAK2940775.1"/>
    <property type="molecule type" value="Genomic_DNA"/>
</dbReference>
<gene>
    <name evidence="1" type="ORF">BLNAU_24312</name>
</gene>
<evidence type="ECO:0000313" key="1">
    <source>
        <dbReference type="EMBL" id="KAK2940775.1"/>
    </source>
</evidence>
<name>A0ABQ9WMU0_9EUKA</name>
<keyword evidence="2" id="KW-1185">Reference proteome</keyword>
<proteinExistence type="predicted"/>
<dbReference type="Proteomes" id="UP001281761">
    <property type="component" value="Unassembled WGS sequence"/>
</dbReference>
<sequence length="65" mass="7053">MRGLSLVKWGLPLAKMGSAPSFYRKKSGIRFSSTLNGVEECEQTGCCVAYTGERTVRHGVGCILD</sequence>